<dbReference type="InterPro" id="IPR050746">
    <property type="entry name" value="DAACS"/>
</dbReference>
<comment type="subcellular location">
    <subcellularLocation>
        <location evidence="1 6">Membrane</location>
        <topology evidence="1 6">Multi-pass membrane protein</topology>
    </subcellularLocation>
</comment>
<feature type="compositionally biased region" description="Basic and acidic residues" evidence="7">
    <location>
        <begin position="1"/>
        <end position="20"/>
    </location>
</feature>
<comment type="similarity">
    <text evidence="6">Belongs to the dicarboxylate/amino acid:cation symporter (DAACS) (TC 2.A.23) family.</text>
</comment>
<comment type="caution">
    <text evidence="8">The sequence shown here is derived from an EMBL/GenBank/DDBJ whole genome shotgun (WGS) entry which is preliminary data.</text>
</comment>
<dbReference type="PANTHER" id="PTHR11958">
    <property type="entry name" value="SODIUM/DICARBOXYLATE SYMPORTER-RELATED"/>
    <property type="match status" value="1"/>
</dbReference>
<dbReference type="Pfam" id="PF00375">
    <property type="entry name" value="SDF"/>
    <property type="match status" value="1"/>
</dbReference>
<keyword evidence="3 6" id="KW-0812">Transmembrane</keyword>
<accession>A0ABR1NKR0</accession>
<name>A0ABR1NKR0_DIAER</name>
<proteinExistence type="inferred from homology"/>
<reference evidence="8 9" key="1">
    <citation type="submission" date="2024-02" db="EMBL/GenBank/DDBJ databases">
        <title>De novo assembly and annotation of 12 fungi associated with fruit tree decline syndrome in Ontario, Canada.</title>
        <authorList>
            <person name="Sulman M."/>
            <person name="Ellouze W."/>
            <person name="Ilyukhin E."/>
        </authorList>
    </citation>
    <scope>NUCLEOTIDE SEQUENCE [LARGE SCALE GENOMIC DNA]</scope>
    <source>
        <strain evidence="8 9">M169</strain>
    </source>
</reference>
<dbReference type="Proteomes" id="UP001430848">
    <property type="component" value="Unassembled WGS sequence"/>
</dbReference>
<evidence type="ECO:0000256" key="3">
    <source>
        <dbReference type="ARBA" id="ARBA00022692"/>
    </source>
</evidence>
<evidence type="ECO:0000256" key="6">
    <source>
        <dbReference type="RuleBase" id="RU361216"/>
    </source>
</evidence>
<keyword evidence="9" id="KW-1185">Reference proteome</keyword>
<sequence length="475" mass="51230">MGKEVEAGDTRETWRTDSSRSVDVQDVSADPVVEPKKRWWHPIKEPGSAAQIVISAVVAIAVGLAVTSTVDSVPEACTEILGIPGTTWLRALRATVLPLIITSLILAVQSLRDLGSGNGALIAKWTLGYYIVTTIIAIVFSILTVSLGWSRLMVPVQGEDREESDPDGEKVQPHEAVVILFETLIPQNIFNALAEDTLLSVMVVSIIVGYLLKRDSPILRVVKEIEEMVIKIIIFLIKLAPIGVFFLILPNMFQLDISEIGQNLGVLIGAALSGMFIHMFITLAIIFAVLVKENPYTFFLRISPAWMTAWGSASSAATLPVTMRMTLAQGVPVTVTKFAVPVGCLVNMDGTAIYFPVVVTFMAATQGITLDAAQYVIIMLLSTLATIGASPIPSSSLVLTVMICEAVNVPITGMYAVVVAIDWFLDRFRTAVNVSGDCYAAKVVAKMTGIKDGDDDYDDNVVEGVAVRRDGDDQA</sequence>
<organism evidence="8 9">
    <name type="scientific">Diaporthe eres</name>
    <name type="common">Phomopsis oblonga</name>
    <dbReference type="NCBI Taxonomy" id="83184"/>
    <lineage>
        <taxon>Eukaryota</taxon>
        <taxon>Fungi</taxon>
        <taxon>Dikarya</taxon>
        <taxon>Ascomycota</taxon>
        <taxon>Pezizomycotina</taxon>
        <taxon>Sordariomycetes</taxon>
        <taxon>Sordariomycetidae</taxon>
        <taxon>Diaporthales</taxon>
        <taxon>Diaporthaceae</taxon>
        <taxon>Diaporthe</taxon>
        <taxon>Diaporthe eres species complex</taxon>
    </lineage>
</organism>
<dbReference type="InterPro" id="IPR036458">
    <property type="entry name" value="Na:dicarbo_symporter_sf"/>
</dbReference>
<feature type="transmembrane region" description="Helical" evidence="6">
    <location>
        <begin position="189"/>
        <end position="212"/>
    </location>
</feature>
<keyword evidence="4 6" id="KW-1133">Transmembrane helix</keyword>
<evidence type="ECO:0000256" key="1">
    <source>
        <dbReference type="ARBA" id="ARBA00004141"/>
    </source>
</evidence>
<feature type="region of interest" description="Disordered" evidence="7">
    <location>
        <begin position="1"/>
        <end position="27"/>
    </location>
</feature>
<feature type="transmembrane region" description="Helical" evidence="6">
    <location>
        <begin position="232"/>
        <end position="253"/>
    </location>
</feature>
<dbReference type="Gene3D" id="1.10.3860.10">
    <property type="entry name" value="Sodium:dicarboxylate symporter"/>
    <property type="match status" value="1"/>
</dbReference>
<feature type="transmembrane region" description="Helical" evidence="6">
    <location>
        <begin position="265"/>
        <end position="291"/>
    </location>
</feature>
<feature type="transmembrane region" description="Helical" evidence="6">
    <location>
        <begin position="398"/>
        <end position="425"/>
    </location>
</feature>
<feature type="transmembrane region" description="Helical" evidence="6">
    <location>
        <begin position="375"/>
        <end position="392"/>
    </location>
</feature>
<feature type="transmembrane region" description="Helical" evidence="6">
    <location>
        <begin position="129"/>
        <end position="149"/>
    </location>
</feature>
<feature type="transmembrane region" description="Helical" evidence="6">
    <location>
        <begin position="47"/>
        <end position="67"/>
    </location>
</feature>
<evidence type="ECO:0000256" key="5">
    <source>
        <dbReference type="ARBA" id="ARBA00023136"/>
    </source>
</evidence>
<keyword evidence="5 6" id="KW-0472">Membrane</keyword>
<keyword evidence="6" id="KW-0769">Symport</keyword>
<feature type="transmembrane region" description="Helical" evidence="6">
    <location>
        <begin position="298"/>
        <end position="318"/>
    </location>
</feature>
<evidence type="ECO:0000313" key="8">
    <source>
        <dbReference type="EMBL" id="KAK7705699.1"/>
    </source>
</evidence>
<dbReference type="InterPro" id="IPR001991">
    <property type="entry name" value="Na-dicarboxylate_symporter"/>
</dbReference>
<protein>
    <recommendedName>
        <fullName evidence="6">Amino acid transporter</fullName>
    </recommendedName>
</protein>
<feature type="transmembrane region" description="Helical" evidence="6">
    <location>
        <begin position="87"/>
        <end position="108"/>
    </location>
</feature>
<feature type="transmembrane region" description="Helical" evidence="6">
    <location>
        <begin position="338"/>
        <end position="363"/>
    </location>
</feature>
<evidence type="ECO:0000256" key="4">
    <source>
        <dbReference type="ARBA" id="ARBA00022989"/>
    </source>
</evidence>
<evidence type="ECO:0000313" key="9">
    <source>
        <dbReference type="Proteomes" id="UP001430848"/>
    </source>
</evidence>
<evidence type="ECO:0000256" key="2">
    <source>
        <dbReference type="ARBA" id="ARBA00022448"/>
    </source>
</evidence>
<gene>
    <name evidence="8" type="ORF">SLS63_014099</name>
</gene>
<dbReference type="SUPFAM" id="SSF118215">
    <property type="entry name" value="Proton glutamate symport protein"/>
    <property type="match status" value="1"/>
</dbReference>
<dbReference type="PANTHER" id="PTHR11958:SF63">
    <property type="entry name" value="AMINO ACID TRANSPORTER"/>
    <property type="match status" value="1"/>
</dbReference>
<keyword evidence="2 6" id="KW-0813">Transport</keyword>
<dbReference type="EMBL" id="JAKNSF020000234">
    <property type="protein sequence ID" value="KAK7705699.1"/>
    <property type="molecule type" value="Genomic_DNA"/>
</dbReference>
<evidence type="ECO:0000256" key="7">
    <source>
        <dbReference type="SAM" id="MobiDB-lite"/>
    </source>
</evidence>
<dbReference type="PRINTS" id="PR00173">
    <property type="entry name" value="EDTRNSPORT"/>
</dbReference>